<keyword evidence="14" id="KW-1185">Reference proteome</keyword>
<dbReference type="FunFam" id="3.40.50.300:FF:000214">
    <property type="entry name" value="Mitofusin 2"/>
    <property type="match status" value="1"/>
</dbReference>
<dbReference type="Pfam" id="PF04799">
    <property type="entry name" value="Fzo_mitofusin"/>
    <property type="match status" value="1"/>
</dbReference>
<dbReference type="Ensembl" id="ENSEBUT00000024740.1">
    <property type="protein sequence ID" value="ENSEBUP00000024164.1"/>
    <property type="gene ID" value="ENSEBUG00000014863.1"/>
</dbReference>
<dbReference type="PANTHER" id="PTHR10465">
    <property type="entry name" value="TRANSMEMBRANE GTPASE FZO1"/>
    <property type="match status" value="1"/>
</dbReference>
<keyword evidence="2 11" id="KW-0812">Transmembrane</keyword>
<dbReference type="PROSITE" id="PS51718">
    <property type="entry name" value="G_DYNAMIN_2"/>
    <property type="match status" value="1"/>
</dbReference>
<keyword evidence="5" id="KW-0378">Hydrolase</keyword>
<keyword evidence="10 11" id="KW-0472">Membrane</keyword>
<dbReference type="Proteomes" id="UP000694388">
    <property type="component" value="Unplaced"/>
</dbReference>
<evidence type="ECO:0000256" key="1">
    <source>
        <dbReference type="ARBA" id="ARBA00004374"/>
    </source>
</evidence>
<evidence type="ECO:0000259" key="12">
    <source>
        <dbReference type="PROSITE" id="PS51718"/>
    </source>
</evidence>
<keyword evidence="8" id="KW-0496">Mitochondrion</keyword>
<keyword evidence="3" id="KW-0547">Nucleotide-binding</keyword>
<dbReference type="GO" id="GO:0005741">
    <property type="term" value="C:mitochondrial outer membrane"/>
    <property type="evidence" value="ECO:0007669"/>
    <property type="project" value="UniProtKB-SubCell"/>
</dbReference>
<feature type="transmembrane region" description="Helical" evidence="11">
    <location>
        <begin position="583"/>
        <end position="603"/>
    </location>
</feature>
<keyword evidence="7" id="KW-0175">Coiled coil</keyword>
<keyword evidence="4" id="KW-1000">Mitochondrion outer membrane</keyword>
<sequence length="637" mass="71217">MSDAAAASPLKHFVTAKRRINGIFEQLSSYISDSAAFLEEIHLSEEHDPVIDEKKVAEVKDYTANVAGISEVLARRHMKVAFFGRSVLPSGIGHTTNCFISVGGTDGSEGFLTTEGSEERHSIKTVNQLAHALHQKANLGTGSLVRVFWPKSRCALLRDDLVLVDSPGVDVTTELDSWIDRFCLDADVFVLVANSESTLMVTEKHFFHKVSERLSRPNIFILNNRWDASALEPEYMEEVRRQHMERCATFLVDELKVVARDQVPDRIFFISAKEVLSSRIQRAQGMPEAGGALAEGFQARLFEFQNFERRFEECISQAAVQTKFEQHTLRAIAIVGTMRQVMDSVHLTAAEHRSEREDRAAFIQQQLKLLSQQCRDRIAKLAELVERKVSEAMLEEIRRLAHLVESFQCEFHSSPVVLKIYKQELHKHVEDGLGRNLTDRCSNLVNSSLQATQEDMVEIVKPLLPPSQRTMAGAVTSRCCFNLSYELNCEHLCADFQENIEFRFSLGWSALVARYLGRDGARHALYSIPGQVARGLALTPVNPSLPAPPTGPLSQEELMVSMVKGAAAPLASTSMGIIMVGGLVWKAVGWRVVALSFGLYGLLYERAFKRQFVAYAAEKLQMVVSFTSSNCSHQVQQ</sequence>
<dbReference type="AlphaFoldDB" id="A0A8C4R4W2"/>
<dbReference type="SUPFAM" id="SSF52540">
    <property type="entry name" value="P-loop containing nucleoside triphosphate hydrolases"/>
    <property type="match status" value="1"/>
</dbReference>
<reference evidence="13" key="2">
    <citation type="submission" date="2025-09" db="UniProtKB">
        <authorList>
            <consortium name="Ensembl"/>
        </authorList>
    </citation>
    <scope>IDENTIFICATION</scope>
</reference>
<dbReference type="Pfam" id="PF00350">
    <property type="entry name" value="Dynamin_N"/>
    <property type="match status" value="1"/>
</dbReference>
<evidence type="ECO:0000256" key="9">
    <source>
        <dbReference type="ARBA" id="ARBA00023134"/>
    </source>
</evidence>
<feature type="domain" description="Dynamin-type G" evidence="12">
    <location>
        <begin position="50"/>
        <end position="308"/>
    </location>
</feature>
<dbReference type="InterPro" id="IPR027417">
    <property type="entry name" value="P-loop_NTPase"/>
</dbReference>
<dbReference type="InterPro" id="IPR030381">
    <property type="entry name" value="G_DYNAMIN_dom"/>
</dbReference>
<evidence type="ECO:0000256" key="7">
    <source>
        <dbReference type="ARBA" id="ARBA00023054"/>
    </source>
</evidence>
<proteinExistence type="predicted"/>
<organism evidence="13 14">
    <name type="scientific">Eptatretus burgeri</name>
    <name type="common">Inshore hagfish</name>
    <dbReference type="NCBI Taxonomy" id="7764"/>
    <lineage>
        <taxon>Eukaryota</taxon>
        <taxon>Metazoa</taxon>
        <taxon>Chordata</taxon>
        <taxon>Craniata</taxon>
        <taxon>Vertebrata</taxon>
        <taxon>Cyclostomata</taxon>
        <taxon>Myxini</taxon>
        <taxon>Myxiniformes</taxon>
        <taxon>Myxinidae</taxon>
        <taxon>Eptatretinae</taxon>
        <taxon>Eptatretus</taxon>
    </lineage>
</organism>
<evidence type="ECO:0000256" key="11">
    <source>
        <dbReference type="SAM" id="Phobius"/>
    </source>
</evidence>
<dbReference type="InterPro" id="IPR045063">
    <property type="entry name" value="Dynamin_N"/>
</dbReference>
<dbReference type="PANTHER" id="PTHR10465:SF3">
    <property type="entry name" value="TRANSMEMBRANE GTPASE MARF-RELATED"/>
    <property type="match status" value="1"/>
</dbReference>
<name>A0A8C4R4W2_EPTBU</name>
<dbReference type="GO" id="GO:0051646">
    <property type="term" value="P:mitochondrion localization"/>
    <property type="evidence" value="ECO:0007669"/>
    <property type="project" value="TreeGrafter"/>
</dbReference>
<dbReference type="Gene3D" id="3.40.50.300">
    <property type="entry name" value="P-loop containing nucleotide triphosphate hydrolases"/>
    <property type="match status" value="1"/>
</dbReference>
<evidence type="ECO:0000256" key="4">
    <source>
        <dbReference type="ARBA" id="ARBA00022787"/>
    </source>
</evidence>
<dbReference type="GO" id="GO:0003924">
    <property type="term" value="F:GTPase activity"/>
    <property type="evidence" value="ECO:0007669"/>
    <property type="project" value="InterPro"/>
</dbReference>
<evidence type="ECO:0000256" key="8">
    <source>
        <dbReference type="ARBA" id="ARBA00023128"/>
    </source>
</evidence>
<evidence type="ECO:0000313" key="14">
    <source>
        <dbReference type="Proteomes" id="UP000694388"/>
    </source>
</evidence>
<accession>A0A8C4R4W2</accession>
<evidence type="ECO:0000256" key="3">
    <source>
        <dbReference type="ARBA" id="ARBA00022741"/>
    </source>
</evidence>
<evidence type="ECO:0000256" key="10">
    <source>
        <dbReference type="ARBA" id="ARBA00023136"/>
    </source>
</evidence>
<keyword evidence="6 11" id="KW-1133">Transmembrane helix</keyword>
<keyword evidence="9" id="KW-0342">GTP-binding</keyword>
<evidence type="ECO:0000256" key="5">
    <source>
        <dbReference type="ARBA" id="ARBA00022801"/>
    </source>
</evidence>
<comment type="subcellular location">
    <subcellularLocation>
        <location evidence="1">Mitochondrion outer membrane</location>
        <topology evidence="1">Multi-pass membrane protein</topology>
    </subcellularLocation>
</comment>
<dbReference type="GeneTree" id="ENSGT00390000013727"/>
<protein>
    <submittedName>
        <fullName evidence="13">Mitofusin 1b</fullName>
    </submittedName>
</protein>
<dbReference type="InterPro" id="IPR006884">
    <property type="entry name" value="Fzo/mitofusin_HR2"/>
</dbReference>
<dbReference type="InterPro" id="IPR027094">
    <property type="entry name" value="Mitofusin_fam"/>
</dbReference>
<evidence type="ECO:0000256" key="6">
    <source>
        <dbReference type="ARBA" id="ARBA00022989"/>
    </source>
</evidence>
<dbReference type="GO" id="GO:0008053">
    <property type="term" value="P:mitochondrial fusion"/>
    <property type="evidence" value="ECO:0007669"/>
    <property type="project" value="InterPro"/>
</dbReference>
<evidence type="ECO:0000256" key="2">
    <source>
        <dbReference type="ARBA" id="ARBA00022692"/>
    </source>
</evidence>
<reference evidence="13" key="1">
    <citation type="submission" date="2025-08" db="UniProtKB">
        <authorList>
            <consortium name="Ensembl"/>
        </authorList>
    </citation>
    <scope>IDENTIFICATION</scope>
</reference>
<dbReference type="GO" id="GO:0005525">
    <property type="term" value="F:GTP binding"/>
    <property type="evidence" value="ECO:0007669"/>
    <property type="project" value="UniProtKB-KW"/>
</dbReference>
<evidence type="ECO:0000313" key="13">
    <source>
        <dbReference type="Ensembl" id="ENSEBUP00000024164.1"/>
    </source>
</evidence>
<dbReference type="OMA" id="YRINCES"/>